<dbReference type="EMBL" id="JBBPHU010000009">
    <property type="protein sequence ID" value="KAK7513959.1"/>
    <property type="molecule type" value="Genomic_DNA"/>
</dbReference>
<comment type="caution">
    <text evidence="6">The sequence shown here is derived from an EMBL/GenBank/DDBJ whole genome shotgun (WGS) entry which is preliminary data.</text>
</comment>
<evidence type="ECO:0000259" key="5">
    <source>
        <dbReference type="PROSITE" id="PS51891"/>
    </source>
</evidence>
<protein>
    <submittedName>
        <fullName evidence="6">Mss4-like protein</fullName>
    </submittedName>
</protein>
<dbReference type="Proteomes" id="UP001363622">
    <property type="component" value="Unassembled WGS sequence"/>
</dbReference>
<sequence>MTTYHGQCACGQTKWHVKLEPDQAKHIVCHCNTCKSLSGSTYTLNQIIPRAALAFSAGGDALKKYTYVGESGSAVHCYYCPNCTSHPFHHQTVMGDDKIVLRTVLLEGGDGFEPGAEIFGKVRWGWVKQVAETFETLPPE</sequence>
<keyword evidence="7" id="KW-1185">Reference proteome</keyword>
<evidence type="ECO:0000313" key="6">
    <source>
        <dbReference type="EMBL" id="KAK7513959.1"/>
    </source>
</evidence>
<dbReference type="SUPFAM" id="SSF51316">
    <property type="entry name" value="Mss4-like"/>
    <property type="match status" value="1"/>
</dbReference>
<keyword evidence="4" id="KW-0456">Lyase</keyword>
<evidence type="ECO:0000313" key="7">
    <source>
        <dbReference type="Proteomes" id="UP001363622"/>
    </source>
</evidence>
<evidence type="ECO:0000256" key="3">
    <source>
        <dbReference type="ARBA" id="ARBA00022833"/>
    </source>
</evidence>
<keyword evidence="2" id="KW-0479">Metal-binding</keyword>
<organism evidence="6 7">
    <name type="scientific">Phyllosticta citriasiana</name>
    <dbReference type="NCBI Taxonomy" id="595635"/>
    <lineage>
        <taxon>Eukaryota</taxon>
        <taxon>Fungi</taxon>
        <taxon>Dikarya</taxon>
        <taxon>Ascomycota</taxon>
        <taxon>Pezizomycotina</taxon>
        <taxon>Dothideomycetes</taxon>
        <taxon>Dothideomycetes incertae sedis</taxon>
        <taxon>Botryosphaeriales</taxon>
        <taxon>Phyllostictaceae</taxon>
        <taxon>Phyllosticta</taxon>
    </lineage>
</organism>
<comment type="similarity">
    <text evidence="1">Belongs to the Gfa family.</text>
</comment>
<proteinExistence type="inferred from homology"/>
<reference evidence="6 7" key="1">
    <citation type="submission" date="2024-04" db="EMBL/GenBank/DDBJ databases">
        <title>Phyllosticta paracitricarpa is synonymous to the EU quarantine fungus P. citricarpa based on phylogenomic analyses.</title>
        <authorList>
            <consortium name="Lawrence Berkeley National Laboratory"/>
            <person name="Van Ingen-Buijs V.A."/>
            <person name="Van Westerhoven A.C."/>
            <person name="Haridas S."/>
            <person name="Skiadas P."/>
            <person name="Martin F."/>
            <person name="Groenewald J.Z."/>
            <person name="Crous P.W."/>
            <person name="Seidl M.F."/>
        </authorList>
    </citation>
    <scope>NUCLEOTIDE SEQUENCE [LARGE SCALE GENOMIC DNA]</scope>
    <source>
        <strain evidence="6 7">CBS 123371</strain>
    </source>
</reference>
<evidence type="ECO:0000256" key="4">
    <source>
        <dbReference type="ARBA" id="ARBA00023239"/>
    </source>
</evidence>
<accession>A0ABR1KIH5</accession>
<dbReference type="InterPro" id="IPR006913">
    <property type="entry name" value="CENP-V/GFA"/>
</dbReference>
<dbReference type="PROSITE" id="PS51891">
    <property type="entry name" value="CENP_V_GFA"/>
    <property type="match status" value="1"/>
</dbReference>
<dbReference type="Pfam" id="PF04828">
    <property type="entry name" value="GFA"/>
    <property type="match status" value="1"/>
</dbReference>
<evidence type="ECO:0000256" key="2">
    <source>
        <dbReference type="ARBA" id="ARBA00022723"/>
    </source>
</evidence>
<name>A0ABR1KIH5_9PEZI</name>
<feature type="domain" description="CENP-V/GFA" evidence="5">
    <location>
        <begin position="4"/>
        <end position="125"/>
    </location>
</feature>
<dbReference type="InterPro" id="IPR011057">
    <property type="entry name" value="Mss4-like_sf"/>
</dbReference>
<gene>
    <name evidence="6" type="ORF">IWZ03DRAFT_383497</name>
</gene>
<dbReference type="Gene3D" id="3.90.1590.10">
    <property type="entry name" value="glutathione-dependent formaldehyde- activating enzyme (gfa)"/>
    <property type="match status" value="1"/>
</dbReference>
<dbReference type="PANTHER" id="PTHR33337:SF30">
    <property type="entry name" value="DUF636 DOMAIN PROTEIN (AFU_ORTHOLOGUE AFUA_1G03180)"/>
    <property type="match status" value="1"/>
</dbReference>
<evidence type="ECO:0000256" key="1">
    <source>
        <dbReference type="ARBA" id="ARBA00005495"/>
    </source>
</evidence>
<dbReference type="PANTHER" id="PTHR33337">
    <property type="entry name" value="GFA DOMAIN-CONTAINING PROTEIN"/>
    <property type="match status" value="1"/>
</dbReference>
<keyword evidence="3" id="KW-0862">Zinc</keyword>